<dbReference type="AlphaFoldDB" id="A0A067TZM3"/>
<dbReference type="OrthoDB" id="8830751at2759"/>
<dbReference type="SMART" id="SM00173">
    <property type="entry name" value="RAS"/>
    <property type="match status" value="1"/>
</dbReference>
<dbReference type="NCBIfam" id="TIGR00231">
    <property type="entry name" value="small_GTP"/>
    <property type="match status" value="1"/>
</dbReference>
<dbReference type="InterPro" id="IPR001806">
    <property type="entry name" value="Small_GTPase"/>
</dbReference>
<dbReference type="GO" id="GO:0007264">
    <property type="term" value="P:small GTPase-mediated signal transduction"/>
    <property type="evidence" value="ECO:0007669"/>
    <property type="project" value="InterPro"/>
</dbReference>
<evidence type="ECO:0000313" key="5">
    <source>
        <dbReference type="EMBL" id="KDR84513.1"/>
    </source>
</evidence>
<dbReference type="SMART" id="SM00174">
    <property type="entry name" value="RHO"/>
    <property type="match status" value="1"/>
</dbReference>
<dbReference type="Pfam" id="PF00071">
    <property type="entry name" value="Ras"/>
    <property type="match status" value="1"/>
</dbReference>
<keyword evidence="2" id="KW-0488">Methylation</keyword>
<dbReference type="PRINTS" id="PR00449">
    <property type="entry name" value="RASTRNSFRMNG"/>
</dbReference>
<keyword evidence="6" id="KW-1185">Reference proteome</keyword>
<dbReference type="PROSITE" id="PS51419">
    <property type="entry name" value="RAB"/>
    <property type="match status" value="1"/>
</dbReference>
<reference evidence="6" key="1">
    <citation type="journal article" date="2014" name="Proc. Natl. Acad. Sci. U.S.A.">
        <title>Extensive sampling of basidiomycete genomes demonstrates inadequacy of the white-rot/brown-rot paradigm for wood decay fungi.</title>
        <authorList>
            <person name="Riley R."/>
            <person name="Salamov A.A."/>
            <person name="Brown D.W."/>
            <person name="Nagy L.G."/>
            <person name="Floudas D."/>
            <person name="Held B.W."/>
            <person name="Levasseur A."/>
            <person name="Lombard V."/>
            <person name="Morin E."/>
            <person name="Otillar R."/>
            <person name="Lindquist E.A."/>
            <person name="Sun H."/>
            <person name="LaButti K.M."/>
            <person name="Schmutz J."/>
            <person name="Jabbour D."/>
            <person name="Luo H."/>
            <person name="Baker S.E."/>
            <person name="Pisabarro A.G."/>
            <person name="Walton J.D."/>
            <person name="Blanchette R.A."/>
            <person name="Henrissat B."/>
            <person name="Martin F."/>
            <person name="Cullen D."/>
            <person name="Hibbett D.S."/>
            <person name="Grigoriev I.V."/>
        </authorList>
    </citation>
    <scope>NUCLEOTIDE SEQUENCE [LARGE SCALE GENOMIC DNA]</scope>
    <source>
        <strain evidence="6">CBS 339.88</strain>
    </source>
</reference>
<name>A0A067TZM3_GALM3</name>
<dbReference type="PROSITE" id="PS51421">
    <property type="entry name" value="RAS"/>
    <property type="match status" value="1"/>
</dbReference>
<dbReference type="SMART" id="SM00175">
    <property type="entry name" value="RAB"/>
    <property type="match status" value="1"/>
</dbReference>
<dbReference type="GO" id="GO:0005525">
    <property type="term" value="F:GTP binding"/>
    <property type="evidence" value="ECO:0007669"/>
    <property type="project" value="UniProtKB-KW"/>
</dbReference>
<dbReference type="PROSITE" id="PS51420">
    <property type="entry name" value="RHO"/>
    <property type="match status" value="1"/>
</dbReference>
<keyword evidence="3" id="KW-0547">Nucleotide-binding</keyword>
<dbReference type="Gene3D" id="3.40.50.300">
    <property type="entry name" value="P-loop containing nucleotide triphosphate hydrolases"/>
    <property type="match status" value="1"/>
</dbReference>
<accession>A0A067TZM3</accession>
<dbReference type="SUPFAM" id="SSF52540">
    <property type="entry name" value="P-loop containing nucleoside triphosphate hydrolases"/>
    <property type="match status" value="1"/>
</dbReference>
<dbReference type="PANTHER" id="PTHR24072">
    <property type="entry name" value="RHO FAMILY GTPASE"/>
    <property type="match status" value="1"/>
</dbReference>
<protein>
    <submittedName>
        <fullName evidence="5">Uncharacterized protein</fullName>
    </submittedName>
</protein>
<comment type="similarity">
    <text evidence="1">Belongs to the small GTPase superfamily. Rho family.</text>
</comment>
<dbReference type="InterPro" id="IPR003578">
    <property type="entry name" value="Small_GTPase_Rho"/>
</dbReference>
<evidence type="ECO:0000256" key="4">
    <source>
        <dbReference type="ARBA" id="ARBA00023134"/>
    </source>
</evidence>
<evidence type="ECO:0000313" key="6">
    <source>
        <dbReference type="Proteomes" id="UP000027222"/>
    </source>
</evidence>
<evidence type="ECO:0000256" key="1">
    <source>
        <dbReference type="ARBA" id="ARBA00010142"/>
    </source>
</evidence>
<dbReference type="InterPro" id="IPR027417">
    <property type="entry name" value="P-loop_NTPase"/>
</dbReference>
<proteinExistence type="inferred from homology"/>
<dbReference type="STRING" id="685588.A0A067TZM3"/>
<dbReference type="HOGENOM" id="CLU_041217_21_3_1"/>
<dbReference type="InterPro" id="IPR005225">
    <property type="entry name" value="Small_GTP-bd"/>
</dbReference>
<gene>
    <name evidence="5" type="ORF">GALMADRAFT_262746</name>
</gene>
<dbReference type="CDD" id="cd00157">
    <property type="entry name" value="Rho"/>
    <property type="match status" value="1"/>
</dbReference>
<evidence type="ECO:0000256" key="3">
    <source>
        <dbReference type="ARBA" id="ARBA00022741"/>
    </source>
</evidence>
<keyword evidence="4" id="KW-0342">GTP-binding</keyword>
<sequence length="193" mass="21743">MKSIKLVIIGDNSVGKTCLFTSYVERKFPTDYVPNVFGGYTATKTVDGKPFTLGIWDTAGQPEYDRLRPLAYPQTDVYLICFSLLSPESYDHVRTKWYPEISHFGPSTAAFLLIGTKLDLRDSSAIIDELRNRHMAPIQYQQGVAMCRDIGADMYLECSALTLQGVDVVFEEGMRAVVNPRSTRKRKNTCIIL</sequence>
<dbReference type="GO" id="GO:0003924">
    <property type="term" value="F:GTPase activity"/>
    <property type="evidence" value="ECO:0007669"/>
    <property type="project" value="InterPro"/>
</dbReference>
<evidence type="ECO:0000256" key="2">
    <source>
        <dbReference type="ARBA" id="ARBA00022481"/>
    </source>
</evidence>
<organism evidence="5 6">
    <name type="scientific">Galerina marginata (strain CBS 339.88)</name>
    <dbReference type="NCBI Taxonomy" id="685588"/>
    <lineage>
        <taxon>Eukaryota</taxon>
        <taxon>Fungi</taxon>
        <taxon>Dikarya</taxon>
        <taxon>Basidiomycota</taxon>
        <taxon>Agaricomycotina</taxon>
        <taxon>Agaricomycetes</taxon>
        <taxon>Agaricomycetidae</taxon>
        <taxon>Agaricales</taxon>
        <taxon>Agaricineae</taxon>
        <taxon>Strophariaceae</taxon>
        <taxon>Galerina</taxon>
    </lineage>
</organism>
<dbReference type="Proteomes" id="UP000027222">
    <property type="component" value="Unassembled WGS sequence"/>
</dbReference>
<dbReference type="EMBL" id="KL142368">
    <property type="protein sequence ID" value="KDR84513.1"/>
    <property type="molecule type" value="Genomic_DNA"/>
</dbReference>
<dbReference type="FunFam" id="3.40.50.300:FF:001179">
    <property type="entry name" value="Rho family GTPase"/>
    <property type="match status" value="1"/>
</dbReference>